<reference evidence="1" key="1">
    <citation type="journal article" date="2021" name="New Phytol.">
        <title>Evolutionary innovations through gain and loss of genes in the ectomycorrhizal Boletales.</title>
        <authorList>
            <person name="Wu G."/>
            <person name="Miyauchi S."/>
            <person name="Morin E."/>
            <person name="Kuo A."/>
            <person name="Drula E."/>
            <person name="Varga T."/>
            <person name="Kohler A."/>
            <person name="Feng B."/>
            <person name="Cao Y."/>
            <person name="Lipzen A."/>
            <person name="Daum C."/>
            <person name="Hundley H."/>
            <person name="Pangilinan J."/>
            <person name="Johnson J."/>
            <person name="Barry K."/>
            <person name="LaButti K."/>
            <person name="Ng V."/>
            <person name="Ahrendt S."/>
            <person name="Min B."/>
            <person name="Choi I.G."/>
            <person name="Park H."/>
            <person name="Plett J.M."/>
            <person name="Magnuson J."/>
            <person name="Spatafora J.W."/>
            <person name="Nagy L.G."/>
            <person name="Henrissat B."/>
            <person name="Grigoriev I.V."/>
            <person name="Yang Z.L."/>
            <person name="Xu J."/>
            <person name="Martin F.M."/>
        </authorList>
    </citation>
    <scope>NUCLEOTIDE SEQUENCE</scope>
    <source>
        <strain evidence="1">ATCC 28755</strain>
    </source>
</reference>
<evidence type="ECO:0000313" key="1">
    <source>
        <dbReference type="EMBL" id="KAH7911432.1"/>
    </source>
</evidence>
<evidence type="ECO:0000313" key="2">
    <source>
        <dbReference type="Proteomes" id="UP000790377"/>
    </source>
</evidence>
<gene>
    <name evidence="1" type="ORF">BJ138DRAFT_1126028</name>
</gene>
<sequence length="144" mass="15932">MTVFSVCQVLHRTTSSVQETIETREQQAKSNEDRSVEYIIMAQLIPHLRAHKPLLAASPFWTSTRRQALPDCLEGYLFPALTGLFLFFPAFFLADEYKRARGLPGGGKVGEVDGDVHELPERHIGVASGMLAEDALLTSKDEGS</sequence>
<protein>
    <submittedName>
        <fullName evidence="1">Uncharacterized protein</fullName>
    </submittedName>
</protein>
<name>A0ACB8AFU8_9AGAM</name>
<accession>A0ACB8AFU8</accession>
<proteinExistence type="predicted"/>
<dbReference type="Proteomes" id="UP000790377">
    <property type="component" value="Unassembled WGS sequence"/>
</dbReference>
<keyword evidence="2" id="KW-1185">Reference proteome</keyword>
<dbReference type="EMBL" id="MU267678">
    <property type="protein sequence ID" value="KAH7911432.1"/>
    <property type="molecule type" value="Genomic_DNA"/>
</dbReference>
<comment type="caution">
    <text evidence="1">The sequence shown here is derived from an EMBL/GenBank/DDBJ whole genome shotgun (WGS) entry which is preliminary data.</text>
</comment>
<organism evidence="1 2">
    <name type="scientific">Hygrophoropsis aurantiaca</name>
    <dbReference type="NCBI Taxonomy" id="72124"/>
    <lineage>
        <taxon>Eukaryota</taxon>
        <taxon>Fungi</taxon>
        <taxon>Dikarya</taxon>
        <taxon>Basidiomycota</taxon>
        <taxon>Agaricomycotina</taxon>
        <taxon>Agaricomycetes</taxon>
        <taxon>Agaricomycetidae</taxon>
        <taxon>Boletales</taxon>
        <taxon>Coniophorineae</taxon>
        <taxon>Hygrophoropsidaceae</taxon>
        <taxon>Hygrophoropsis</taxon>
    </lineage>
</organism>